<dbReference type="GO" id="GO:0050897">
    <property type="term" value="F:cobalt ion binding"/>
    <property type="evidence" value="ECO:0007669"/>
    <property type="project" value="TreeGrafter"/>
</dbReference>
<comment type="subcellular location">
    <subcellularLocation>
        <location evidence="1">Cell membrane</location>
        <topology evidence="1">Multi-pass membrane protein</topology>
    </subcellularLocation>
</comment>
<evidence type="ECO:0000256" key="4">
    <source>
        <dbReference type="ARBA" id="ARBA00022475"/>
    </source>
</evidence>
<evidence type="ECO:0000256" key="6">
    <source>
        <dbReference type="ARBA" id="ARBA00022989"/>
    </source>
</evidence>
<evidence type="ECO:0008006" key="11">
    <source>
        <dbReference type="Google" id="ProtNLM"/>
    </source>
</evidence>
<evidence type="ECO:0000313" key="9">
    <source>
        <dbReference type="EMBL" id="OGM00965.1"/>
    </source>
</evidence>
<dbReference type="InterPro" id="IPR045863">
    <property type="entry name" value="CorA_TM1_TM2"/>
</dbReference>
<keyword evidence="7 8" id="KW-0472">Membrane</keyword>
<evidence type="ECO:0000256" key="8">
    <source>
        <dbReference type="SAM" id="Phobius"/>
    </source>
</evidence>
<dbReference type="Gene3D" id="1.20.58.340">
    <property type="entry name" value="Magnesium transport protein CorA, transmembrane region"/>
    <property type="match status" value="2"/>
</dbReference>
<dbReference type="GO" id="GO:0015095">
    <property type="term" value="F:magnesium ion transmembrane transporter activity"/>
    <property type="evidence" value="ECO:0007669"/>
    <property type="project" value="TreeGrafter"/>
</dbReference>
<name>A0A1F7WFZ7_9BACT</name>
<dbReference type="STRING" id="1802424.A2480_02980"/>
<comment type="caution">
    <text evidence="9">The sequence shown here is derived from an EMBL/GenBank/DDBJ whole genome shotgun (WGS) entry which is preliminary data.</text>
</comment>
<dbReference type="EMBL" id="MGFG01000020">
    <property type="protein sequence ID" value="OGM00965.1"/>
    <property type="molecule type" value="Genomic_DNA"/>
</dbReference>
<dbReference type="Gene3D" id="3.30.460.20">
    <property type="entry name" value="CorA soluble domain-like"/>
    <property type="match status" value="1"/>
</dbReference>
<evidence type="ECO:0000256" key="5">
    <source>
        <dbReference type="ARBA" id="ARBA00022692"/>
    </source>
</evidence>
<feature type="transmembrane region" description="Helical" evidence="8">
    <location>
        <begin position="265"/>
        <end position="284"/>
    </location>
</feature>
<accession>A0A1F7WFZ7</accession>
<dbReference type="InterPro" id="IPR002523">
    <property type="entry name" value="MgTranspt_CorA/ZnTranspt_ZntB"/>
</dbReference>
<feature type="transmembrane region" description="Helical" evidence="8">
    <location>
        <begin position="296"/>
        <end position="316"/>
    </location>
</feature>
<evidence type="ECO:0000256" key="3">
    <source>
        <dbReference type="ARBA" id="ARBA00022448"/>
    </source>
</evidence>
<dbReference type="GO" id="GO:0015087">
    <property type="term" value="F:cobalt ion transmembrane transporter activity"/>
    <property type="evidence" value="ECO:0007669"/>
    <property type="project" value="TreeGrafter"/>
</dbReference>
<keyword evidence="6 8" id="KW-1133">Transmembrane helix</keyword>
<dbReference type="Proteomes" id="UP000176988">
    <property type="component" value="Unassembled WGS sequence"/>
</dbReference>
<dbReference type="InterPro" id="IPR045861">
    <property type="entry name" value="CorA_cytoplasmic_dom"/>
</dbReference>
<keyword evidence="5 8" id="KW-0812">Transmembrane</keyword>
<dbReference type="GO" id="GO:0005886">
    <property type="term" value="C:plasma membrane"/>
    <property type="evidence" value="ECO:0007669"/>
    <property type="project" value="UniProtKB-SubCell"/>
</dbReference>
<dbReference type="SUPFAM" id="SSF144083">
    <property type="entry name" value="Magnesium transport protein CorA, transmembrane region"/>
    <property type="match status" value="1"/>
</dbReference>
<evidence type="ECO:0000256" key="7">
    <source>
        <dbReference type="ARBA" id="ARBA00023136"/>
    </source>
</evidence>
<reference evidence="9 10" key="1">
    <citation type="journal article" date="2016" name="Nat. Commun.">
        <title>Thousands of microbial genomes shed light on interconnected biogeochemical processes in an aquifer system.</title>
        <authorList>
            <person name="Anantharaman K."/>
            <person name="Brown C.T."/>
            <person name="Hug L.A."/>
            <person name="Sharon I."/>
            <person name="Castelle C.J."/>
            <person name="Probst A.J."/>
            <person name="Thomas B.C."/>
            <person name="Singh A."/>
            <person name="Wilkins M.J."/>
            <person name="Karaoz U."/>
            <person name="Brodie E.L."/>
            <person name="Williams K.H."/>
            <person name="Hubbard S.S."/>
            <person name="Banfield J.F."/>
        </authorList>
    </citation>
    <scope>NUCLEOTIDE SEQUENCE [LARGE SCALE GENOMIC DNA]</scope>
</reference>
<dbReference type="PANTHER" id="PTHR46494">
    <property type="entry name" value="CORA FAMILY METAL ION TRANSPORTER (EUROFUNG)"/>
    <property type="match status" value="1"/>
</dbReference>
<organism evidence="9 10">
    <name type="scientific">Candidatus Uhrbacteria bacterium RIFOXYC2_FULL_47_19</name>
    <dbReference type="NCBI Taxonomy" id="1802424"/>
    <lineage>
        <taxon>Bacteria</taxon>
        <taxon>Candidatus Uhriibacteriota</taxon>
    </lineage>
</organism>
<proteinExistence type="inferred from homology"/>
<gene>
    <name evidence="9" type="ORF">A2480_02980</name>
</gene>
<evidence type="ECO:0000313" key="10">
    <source>
        <dbReference type="Proteomes" id="UP000176988"/>
    </source>
</evidence>
<keyword evidence="4" id="KW-1003">Cell membrane</keyword>
<keyword evidence="3" id="KW-0813">Transport</keyword>
<dbReference type="AlphaFoldDB" id="A0A1F7WFZ7"/>
<protein>
    <recommendedName>
        <fullName evidence="11">Magnesium transporter</fullName>
    </recommendedName>
</protein>
<comment type="similarity">
    <text evidence="2">Belongs to the CorA metal ion transporter (MIT) (TC 1.A.35) family.</text>
</comment>
<evidence type="ECO:0000256" key="1">
    <source>
        <dbReference type="ARBA" id="ARBA00004651"/>
    </source>
</evidence>
<dbReference type="Pfam" id="PF01544">
    <property type="entry name" value="CorA"/>
    <property type="match status" value="1"/>
</dbReference>
<evidence type="ECO:0000256" key="2">
    <source>
        <dbReference type="ARBA" id="ARBA00009765"/>
    </source>
</evidence>
<dbReference type="GO" id="GO:0000287">
    <property type="term" value="F:magnesium ion binding"/>
    <property type="evidence" value="ECO:0007669"/>
    <property type="project" value="TreeGrafter"/>
</dbReference>
<dbReference type="PANTHER" id="PTHR46494:SF1">
    <property type="entry name" value="CORA FAMILY METAL ION TRANSPORTER (EUROFUNG)"/>
    <property type="match status" value="1"/>
</dbReference>
<sequence>MTKPKKKSAIVLPHKGMQVVETKGGITWINVFRPTTSALLSLQKHFPFLLDIDLQDCLPPFQRPKLLERKDYLFMVLLFPIYDSRTRAVRPVEVDFFVGPNFVITSQAEKMPQLTKLAEECLSGNKTALNHLGRTSAELFFHLTHELMISVFPLLTQLSNDILLAEREIFNEYGHETARRILQIKNNIVQCRQSMQGHKTVIRKFIDRAGKLLDLRGMNLRFDDLIGHTKEIWDYLENDKDTIDAVYDSHTSLITHNASLASQRLAALALIIFPTTLVAAIFSMDVDFMPIRGHQYDFWIMLGLVLTTMAGTFTFLRWKHWL</sequence>
<dbReference type="SUPFAM" id="SSF143865">
    <property type="entry name" value="CorA soluble domain-like"/>
    <property type="match status" value="1"/>
</dbReference>